<sequence>MSGGYRYKVPFRRRRENKTNYHKRLKLLSSKKPRVVVRKTNKKIIIQLIEYNPTGDIVLASAMSSELSLYGYNQNKRNIPAAYLTGFLFGLKVKKMDIDEAILDIGLNTSIKGSRIYAALKGIIDSGFYVKHSPEILPDDDLIKGNHIDKSFSSIVDKVKKEIITIT</sequence>
<dbReference type="GO" id="GO:0003735">
    <property type="term" value="F:structural constituent of ribosome"/>
    <property type="evidence" value="ECO:0007669"/>
    <property type="project" value="InterPro"/>
</dbReference>
<dbReference type="InterPro" id="IPR057267">
    <property type="entry name" value="Rbsml_uL18_arch"/>
</dbReference>
<protein>
    <recommendedName>
        <fullName evidence="6">Large ribosomal subunit protein uL18</fullName>
    </recommendedName>
</protein>
<dbReference type="GO" id="GO:0006412">
    <property type="term" value="P:translation"/>
    <property type="evidence" value="ECO:0007669"/>
    <property type="project" value="UniProtKB-UniRule"/>
</dbReference>
<dbReference type="PANTHER" id="PTHR23410">
    <property type="entry name" value="RIBOSOMAL PROTEIN L5-RELATED"/>
    <property type="match status" value="1"/>
</dbReference>
<dbReference type="PANTHER" id="PTHR23410:SF12">
    <property type="entry name" value="LARGE RIBOSOMAL SUBUNIT PROTEIN UL18"/>
    <property type="match status" value="1"/>
</dbReference>
<dbReference type="Proteomes" id="UP000317158">
    <property type="component" value="Unassembled WGS sequence"/>
</dbReference>
<keyword evidence="3 6" id="KW-0694">RNA-binding</keyword>
<evidence type="ECO:0000313" key="7">
    <source>
        <dbReference type="EMBL" id="RZN65509.1"/>
    </source>
</evidence>
<dbReference type="SUPFAM" id="SSF53137">
    <property type="entry name" value="Translational machinery components"/>
    <property type="match status" value="1"/>
</dbReference>
<gene>
    <name evidence="6" type="primary">rpl18</name>
    <name evidence="7" type="ORF">EF806_01060</name>
</gene>
<dbReference type="AlphaFoldDB" id="A0A520KTV0"/>
<comment type="subunit">
    <text evidence="6">Part of the 50S ribosomal subunit. Contacts the 5S and 23S rRNAs.</text>
</comment>
<evidence type="ECO:0000256" key="3">
    <source>
        <dbReference type="ARBA" id="ARBA00022884"/>
    </source>
</evidence>
<name>A0A520KTV0_METT2</name>
<evidence type="ECO:0000256" key="4">
    <source>
        <dbReference type="ARBA" id="ARBA00022980"/>
    </source>
</evidence>
<evidence type="ECO:0000256" key="5">
    <source>
        <dbReference type="ARBA" id="ARBA00023274"/>
    </source>
</evidence>
<keyword evidence="5 6" id="KW-0687">Ribonucleoprotein</keyword>
<comment type="similarity">
    <text evidence="1 6">Belongs to the universal ribosomal protein uL18 family.</text>
</comment>
<dbReference type="GO" id="GO:0008097">
    <property type="term" value="F:5S rRNA binding"/>
    <property type="evidence" value="ECO:0007669"/>
    <property type="project" value="InterPro"/>
</dbReference>
<dbReference type="InterPro" id="IPR005485">
    <property type="entry name" value="Rbsml_uL18_euk_arch"/>
</dbReference>
<accession>A0A520KTV0</accession>
<proteinExistence type="inferred from homology"/>
<dbReference type="GO" id="GO:0000027">
    <property type="term" value="P:ribosomal large subunit assembly"/>
    <property type="evidence" value="ECO:0007669"/>
    <property type="project" value="TreeGrafter"/>
</dbReference>
<dbReference type="InterPro" id="IPR057268">
    <property type="entry name" value="Ribosomal_L18"/>
</dbReference>
<evidence type="ECO:0000256" key="2">
    <source>
        <dbReference type="ARBA" id="ARBA00022730"/>
    </source>
</evidence>
<dbReference type="Gene3D" id="3.30.420.100">
    <property type="match status" value="1"/>
</dbReference>
<dbReference type="NCBIfam" id="NF006342">
    <property type="entry name" value="PRK08569.1"/>
    <property type="match status" value="1"/>
</dbReference>
<dbReference type="HAMAP" id="MF_01337_A">
    <property type="entry name" value="Ribosomal_uL18_A"/>
    <property type="match status" value="1"/>
</dbReference>
<keyword evidence="4 6" id="KW-0689">Ribosomal protein</keyword>
<evidence type="ECO:0000256" key="6">
    <source>
        <dbReference type="HAMAP-Rule" id="MF_01337"/>
    </source>
</evidence>
<dbReference type="EMBL" id="RXIF01000002">
    <property type="protein sequence ID" value="RZN65509.1"/>
    <property type="molecule type" value="Genomic_DNA"/>
</dbReference>
<comment type="caution">
    <text evidence="7">The sequence shown here is derived from an EMBL/GenBank/DDBJ whole genome shotgun (WGS) entry which is preliminary data.</text>
</comment>
<comment type="function">
    <text evidence="6">This is one of the proteins that bind and probably mediate the attachment of the 5S RNA into the large ribosomal subunit, where it forms part of the central protuberance.</text>
</comment>
<keyword evidence="2 6" id="KW-0699">rRNA-binding</keyword>
<evidence type="ECO:0000256" key="1">
    <source>
        <dbReference type="ARBA" id="ARBA00007116"/>
    </source>
</evidence>
<organism evidence="7 8">
    <name type="scientific">Methanoliparum thermophilum</name>
    <dbReference type="NCBI Taxonomy" id="2491083"/>
    <lineage>
        <taxon>Archaea</taxon>
        <taxon>Methanobacteriati</taxon>
        <taxon>Methanobacteriota</taxon>
        <taxon>Candidatus Methanoliparia</taxon>
        <taxon>Candidatus Methanoliparales</taxon>
        <taxon>Candidatus Methanoliparaceae</taxon>
        <taxon>Candidatus Methanoliparum</taxon>
    </lineage>
</organism>
<dbReference type="CDD" id="cd00432">
    <property type="entry name" value="Ribosomal_L18_L5e"/>
    <property type="match status" value="1"/>
</dbReference>
<dbReference type="GO" id="GO:0022625">
    <property type="term" value="C:cytosolic large ribosomal subunit"/>
    <property type="evidence" value="ECO:0007669"/>
    <property type="project" value="TreeGrafter"/>
</dbReference>
<dbReference type="Pfam" id="PF17144">
    <property type="entry name" value="Ribosomal_L5e"/>
    <property type="match status" value="2"/>
</dbReference>
<reference evidence="7 8" key="1">
    <citation type="journal article" date="2019" name="Nat. Microbiol.">
        <title>Wide diversity of methane and short-chain alkane metabolisms in uncultured archaea.</title>
        <authorList>
            <person name="Borrel G."/>
            <person name="Adam P.S."/>
            <person name="McKay L.J."/>
            <person name="Chen L.X."/>
            <person name="Sierra-Garcia I.N."/>
            <person name="Sieber C.M."/>
            <person name="Letourneur Q."/>
            <person name="Ghozlane A."/>
            <person name="Andersen G.L."/>
            <person name="Li W.J."/>
            <person name="Hallam S.J."/>
            <person name="Muyzer G."/>
            <person name="de Oliveira V.M."/>
            <person name="Inskeep W.P."/>
            <person name="Banfield J.F."/>
            <person name="Gribaldo S."/>
        </authorList>
    </citation>
    <scope>NUCLEOTIDE SEQUENCE [LARGE SCALE GENOMIC DNA]</scope>
    <source>
        <strain evidence="7">NM1a</strain>
    </source>
</reference>
<evidence type="ECO:0000313" key="8">
    <source>
        <dbReference type="Proteomes" id="UP000317158"/>
    </source>
</evidence>